<organism evidence="2 3">
    <name type="scientific">Paspalum notatum var. saurae</name>
    <dbReference type="NCBI Taxonomy" id="547442"/>
    <lineage>
        <taxon>Eukaryota</taxon>
        <taxon>Viridiplantae</taxon>
        <taxon>Streptophyta</taxon>
        <taxon>Embryophyta</taxon>
        <taxon>Tracheophyta</taxon>
        <taxon>Spermatophyta</taxon>
        <taxon>Magnoliopsida</taxon>
        <taxon>Liliopsida</taxon>
        <taxon>Poales</taxon>
        <taxon>Poaceae</taxon>
        <taxon>PACMAD clade</taxon>
        <taxon>Panicoideae</taxon>
        <taxon>Andropogonodae</taxon>
        <taxon>Paspaleae</taxon>
        <taxon>Paspalinae</taxon>
        <taxon>Paspalum</taxon>
    </lineage>
</organism>
<feature type="region of interest" description="Disordered" evidence="1">
    <location>
        <begin position="244"/>
        <end position="282"/>
    </location>
</feature>
<evidence type="ECO:0000256" key="1">
    <source>
        <dbReference type="SAM" id="MobiDB-lite"/>
    </source>
</evidence>
<dbReference type="AlphaFoldDB" id="A0AAQ3T849"/>
<proteinExistence type="predicted"/>
<dbReference type="EMBL" id="CP144748">
    <property type="protein sequence ID" value="WVZ68281.1"/>
    <property type="molecule type" value="Genomic_DNA"/>
</dbReference>
<keyword evidence="3" id="KW-1185">Reference proteome</keyword>
<evidence type="ECO:0000313" key="2">
    <source>
        <dbReference type="EMBL" id="WVZ68281.1"/>
    </source>
</evidence>
<sequence>MTSDTSDITDERGLRGGQEAMLDLRVGHLALKVHSVRKKQAAMVYSMSGRDRALYLSSVTIGEASHRDFLTAIRRGIMGRDNSVEHLESVVLRTRDSVRHDCGRSEVAIGLQEETHQPLTSAAPCCAATTGMEVLDVPTFQNTTSGAANPSALNSVRMRWYSVSHDAAEPAHPAKSMSLSTNTLFTIMSLRSLAATAMLRILPNTACRLAPFLRAPRAATSGCSFSLRLAPCSLCSRCVSSKLRDQEPQRHGGRDRRVRGRTGEPAHRDAVVQPALSGEREHHAAPLEVRRLVVLPLESRRDHLVRQHRARRHPCVARAHLVEEARHAGLVALLEHLLVLAHRHGRHALVRQVVPLARAHVHLRELEHLAQRHQHLAAEAVPDAVGVVPVGEAEVLLARLAREDAAGDGLTQQGRAVVGRAERRAPLGREPDLGGVPGVQVFDVGFQHPGERVGDAVVEVAEGLIGGVACEGHLRELRLLVEPLLGSVVRPVDAAAALHAAALVLVVVVAGAVEDAVEDLGEVLEASEPDEVGEVGGEGERVARVHPERGGVEAVPVGLAEAADASEMADELEGRARVSGPGHVEERGEVGVRGDAGDDLVEEVDAGIPRGGVLERPPVLRGHHHQLRHPSWRRRVFVHG</sequence>
<name>A0AAQ3T849_PASNO</name>
<dbReference type="Proteomes" id="UP001341281">
    <property type="component" value="Chromosome 04"/>
</dbReference>
<gene>
    <name evidence="2" type="ORF">U9M48_017240</name>
</gene>
<feature type="compositionally biased region" description="Basic and acidic residues" evidence="1">
    <location>
        <begin position="261"/>
        <end position="270"/>
    </location>
</feature>
<evidence type="ECO:0000313" key="3">
    <source>
        <dbReference type="Proteomes" id="UP001341281"/>
    </source>
</evidence>
<reference evidence="2 3" key="1">
    <citation type="submission" date="2024-02" db="EMBL/GenBank/DDBJ databases">
        <title>High-quality chromosome-scale genome assembly of Pensacola bahiagrass (Paspalum notatum Flugge var. saurae).</title>
        <authorList>
            <person name="Vega J.M."/>
            <person name="Podio M."/>
            <person name="Orjuela J."/>
            <person name="Siena L.A."/>
            <person name="Pessino S.C."/>
            <person name="Combes M.C."/>
            <person name="Mariac C."/>
            <person name="Albertini E."/>
            <person name="Pupilli F."/>
            <person name="Ortiz J.P.A."/>
            <person name="Leblanc O."/>
        </authorList>
    </citation>
    <scope>NUCLEOTIDE SEQUENCE [LARGE SCALE GENOMIC DNA]</scope>
    <source>
        <strain evidence="2">R1</strain>
        <tissue evidence="2">Leaf</tissue>
    </source>
</reference>
<accession>A0AAQ3T849</accession>
<protein>
    <submittedName>
        <fullName evidence="2">Uncharacterized protein</fullName>
    </submittedName>
</protein>